<reference evidence="2" key="1">
    <citation type="journal article" date="2017" name="Genome Announc.">
        <title>High-Quality Whole-Genome Sequences of the Oligo-Mouse-Microbiota Bacterial Community.</title>
        <authorList>
            <person name="Garzetti D."/>
            <person name="Brugiroux S."/>
            <person name="Bunk B."/>
            <person name="Pukall R."/>
            <person name="McCoy K.D."/>
            <person name="Macpherson A.J."/>
            <person name="Stecher B."/>
        </authorList>
    </citation>
    <scope>NUCLEOTIDE SEQUENCE</scope>
    <source>
        <strain evidence="2">KB18</strain>
    </source>
</reference>
<proteinExistence type="predicted"/>
<accession>A0A1Z2XSJ5</accession>
<dbReference type="KEGG" id="amur:ADH66_12720"/>
<dbReference type="Pfam" id="PF12960">
    <property type="entry name" value="DUF3849"/>
    <property type="match status" value="1"/>
</dbReference>
<dbReference type="EMBL" id="CP021422">
    <property type="protein sequence ID" value="ASB41436.1"/>
    <property type="molecule type" value="Genomic_DNA"/>
</dbReference>
<feature type="domain" description="DUF3849" evidence="1">
    <location>
        <begin position="3"/>
        <end position="123"/>
    </location>
</feature>
<evidence type="ECO:0000313" key="5">
    <source>
        <dbReference type="Proteomes" id="UP000596035"/>
    </source>
</evidence>
<evidence type="ECO:0000259" key="1">
    <source>
        <dbReference type="Pfam" id="PF12960"/>
    </source>
</evidence>
<sequence length="232" mass="26975">MYIYPYSLEYAIKYNERDLWRESYQANCDCARAIESAINENYDGSRLADDCRKAVLGEYGLDRVNWVLANTIHEKEQDGRISRGNKEWAKGFHIPQDTTQYQFVVDSHPGLLNIFVNEVRRDWQALGLFDESHCTGKTEDYTGKLLVLKPTVLKDEYKTPDFQLFLADGGFGCSPTARGRKVYGRFLKDGEETHYDRQDFLGVLKDEHLPDWAREKLTELQEQIQEDVPQMT</sequence>
<evidence type="ECO:0000313" key="4">
    <source>
        <dbReference type="Proteomes" id="UP000196710"/>
    </source>
</evidence>
<dbReference type="EMBL" id="CP065321">
    <property type="protein sequence ID" value="QQR30692.1"/>
    <property type="molecule type" value="Genomic_DNA"/>
</dbReference>
<reference evidence="3 5" key="3">
    <citation type="submission" date="2020-11" db="EMBL/GenBank/DDBJ databases">
        <title>Closed and high quality bacterial genomes of the OMM12 community.</title>
        <authorList>
            <person name="Marbouty M."/>
            <person name="Lamy-Besnier Q."/>
            <person name="Debarbieux L."/>
            <person name="Koszul R."/>
        </authorList>
    </citation>
    <scope>NUCLEOTIDE SEQUENCE [LARGE SCALE GENOMIC DNA]</scope>
    <source>
        <strain evidence="3 5">KB18</strain>
    </source>
</reference>
<dbReference type="RefSeq" id="WP_066540064.1">
    <property type="nucleotide sequence ID" value="NZ_CP021422.1"/>
</dbReference>
<keyword evidence="4" id="KW-1185">Reference proteome</keyword>
<dbReference type="Proteomes" id="UP000596035">
    <property type="component" value="Chromosome"/>
</dbReference>
<evidence type="ECO:0000313" key="2">
    <source>
        <dbReference type="EMBL" id="ASB41436.1"/>
    </source>
</evidence>
<evidence type="ECO:0000313" key="3">
    <source>
        <dbReference type="EMBL" id="QQR30692.1"/>
    </source>
</evidence>
<organism evidence="3 5">
    <name type="scientific">Acutalibacter muris</name>
    <dbReference type="NCBI Taxonomy" id="1796620"/>
    <lineage>
        <taxon>Bacteria</taxon>
        <taxon>Bacillati</taxon>
        <taxon>Bacillota</taxon>
        <taxon>Clostridia</taxon>
        <taxon>Eubacteriales</taxon>
        <taxon>Acutalibacteraceae</taxon>
        <taxon>Acutalibacter</taxon>
    </lineage>
</organism>
<dbReference type="AlphaFoldDB" id="A0A1Z2XSJ5"/>
<dbReference type="Proteomes" id="UP000196710">
    <property type="component" value="Chromosome"/>
</dbReference>
<reference evidence="4" key="2">
    <citation type="submission" date="2017-05" db="EMBL/GenBank/DDBJ databases">
        <title>Improved OligoMM genomes.</title>
        <authorList>
            <person name="Garzetti D."/>
        </authorList>
    </citation>
    <scope>NUCLEOTIDE SEQUENCE [LARGE SCALE GENOMIC DNA]</scope>
    <source>
        <strain evidence="4">KB18</strain>
    </source>
</reference>
<protein>
    <submittedName>
        <fullName evidence="3">DUF3849 domain-containing protein</fullName>
    </submittedName>
</protein>
<name>A0A1Z2XSJ5_9FIRM</name>
<gene>
    <name evidence="2" type="ORF">ADH66_12720</name>
    <name evidence="3" type="ORF">I5Q82_03030</name>
</gene>
<dbReference type="InterPro" id="IPR024383">
    <property type="entry name" value="DUF3849"/>
</dbReference>